<keyword evidence="4 6" id="KW-1133">Transmembrane helix</keyword>
<keyword evidence="3 6" id="KW-0812">Transmembrane</keyword>
<sequence>MPEWIHQWMFFVGVIALGQFSPGPDMVLLTRTALASGAKAGWATASGIACGLGVHALVAVTGVAMVLERGGWLMRCLLGLAAVYLIYLGTLLIRSGMRSSALDVDAQLRGRTLEGHGWRCWKRGFLCNILNPKVAVFLAGVTAPFLSIAHAPHGWPLILWLTVVLEGVVLWCLWSSALQWSQIKMRYLKVAHWFDLAFGVVLLVLAGALIWSAAA</sequence>
<feature type="transmembrane region" description="Helical" evidence="6">
    <location>
        <begin position="40"/>
        <end position="66"/>
    </location>
</feature>
<evidence type="ECO:0000313" key="7">
    <source>
        <dbReference type="EMBL" id="NWK56636.1"/>
    </source>
</evidence>
<organism evidence="7 8">
    <name type="scientific">Oceaniferula marina</name>
    <dbReference type="NCBI Taxonomy" id="2748318"/>
    <lineage>
        <taxon>Bacteria</taxon>
        <taxon>Pseudomonadati</taxon>
        <taxon>Verrucomicrobiota</taxon>
        <taxon>Verrucomicrobiia</taxon>
        <taxon>Verrucomicrobiales</taxon>
        <taxon>Verrucomicrobiaceae</taxon>
        <taxon>Oceaniferula</taxon>
    </lineage>
</organism>
<comment type="subcellular location">
    <subcellularLocation>
        <location evidence="1">Cell membrane</location>
        <topology evidence="1">Multi-pass membrane protein</topology>
    </subcellularLocation>
</comment>
<feature type="transmembrane region" description="Helical" evidence="6">
    <location>
        <begin position="157"/>
        <end position="178"/>
    </location>
</feature>
<evidence type="ECO:0000256" key="1">
    <source>
        <dbReference type="ARBA" id="ARBA00004651"/>
    </source>
</evidence>
<dbReference type="AlphaFoldDB" id="A0A851GGZ2"/>
<evidence type="ECO:0000313" key="8">
    <source>
        <dbReference type="Proteomes" id="UP000557872"/>
    </source>
</evidence>
<dbReference type="GO" id="GO:0015171">
    <property type="term" value="F:amino acid transmembrane transporter activity"/>
    <property type="evidence" value="ECO:0007669"/>
    <property type="project" value="TreeGrafter"/>
</dbReference>
<keyword evidence="5 6" id="KW-0472">Membrane</keyword>
<feature type="transmembrane region" description="Helical" evidence="6">
    <location>
        <begin position="190"/>
        <end position="214"/>
    </location>
</feature>
<gene>
    <name evidence="7" type="ORF">HW115_13520</name>
</gene>
<name>A0A851GGZ2_9BACT</name>
<reference evidence="7 8" key="1">
    <citation type="submission" date="2020-07" db="EMBL/GenBank/DDBJ databases">
        <title>Roseicoccus Jingziensis gen. nov., sp. nov., isolated from coastal seawater.</title>
        <authorList>
            <person name="Feng X."/>
        </authorList>
    </citation>
    <scope>NUCLEOTIDE SEQUENCE [LARGE SCALE GENOMIC DNA]</scope>
    <source>
        <strain evidence="7 8">N1E253</strain>
    </source>
</reference>
<evidence type="ECO:0000256" key="4">
    <source>
        <dbReference type="ARBA" id="ARBA00022989"/>
    </source>
</evidence>
<dbReference type="PANTHER" id="PTHR30086">
    <property type="entry name" value="ARGININE EXPORTER PROTEIN ARGO"/>
    <property type="match status" value="1"/>
</dbReference>
<dbReference type="PANTHER" id="PTHR30086:SF20">
    <property type="entry name" value="ARGININE EXPORTER PROTEIN ARGO-RELATED"/>
    <property type="match status" value="1"/>
</dbReference>
<keyword evidence="2" id="KW-1003">Cell membrane</keyword>
<comment type="caution">
    <text evidence="7">The sequence shown here is derived from an EMBL/GenBank/DDBJ whole genome shotgun (WGS) entry which is preliminary data.</text>
</comment>
<evidence type="ECO:0000256" key="2">
    <source>
        <dbReference type="ARBA" id="ARBA00022475"/>
    </source>
</evidence>
<evidence type="ECO:0000256" key="5">
    <source>
        <dbReference type="ARBA" id="ARBA00023136"/>
    </source>
</evidence>
<keyword evidence="8" id="KW-1185">Reference proteome</keyword>
<feature type="transmembrane region" description="Helical" evidence="6">
    <location>
        <begin position="134"/>
        <end position="151"/>
    </location>
</feature>
<proteinExistence type="predicted"/>
<dbReference type="InterPro" id="IPR001123">
    <property type="entry name" value="LeuE-type"/>
</dbReference>
<evidence type="ECO:0000256" key="6">
    <source>
        <dbReference type="SAM" id="Phobius"/>
    </source>
</evidence>
<feature type="transmembrane region" description="Helical" evidence="6">
    <location>
        <begin position="6"/>
        <end position="28"/>
    </location>
</feature>
<dbReference type="RefSeq" id="WP_178933437.1">
    <property type="nucleotide sequence ID" value="NZ_JACBAZ010000005.1"/>
</dbReference>
<dbReference type="EMBL" id="JACBAZ010000005">
    <property type="protein sequence ID" value="NWK56636.1"/>
    <property type="molecule type" value="Genomic_DNA"/>
</dbReference>
<accession>A0A851GGZ2</accession>
<evidence type="ECO:0000256" key="3">
    <source>
        <dbReference type="ARBA" id="ARBA00022692"/>
    </source>
</evidence>
<dbReference type="GO" id="GO:0005886">
    <property type="term" value="C:plasma membrane"/>
    <property type="evidence" value="ECO:0007669"/>
    <property type="project" value="UniProtKB-SubCell"/>
</dbReference>
<dbReference type="Proteomes" id="UP000557872">
    <property type="component" value="Unassembled WGS sequence"/>
</dbReference>
<feature type="transmembrane region" description="Helical" evidence="6">
    <location>
        <begin position="72"/>
        <end position="93"/>
    </location>
</feature>
<protein>
    <submittedName>
        <fullName evidence="7">LysE family translocator</fullName>
    </submittedName>
</protein>
<dbReference type="Pfam" id="PF01810">
    <property type="entry name" value="LysE"/>
    <property type="match status" value="1"/>
</dbReference>